<dbReference type="EMBL" id="FNDK01000016">
    <property type="protein sequence ID" value="SDH96404.1"/>
    <property type="molecule type" value="Genomic_DNA"/>
</dbReference>
<dbReference type="AlphaFoldDB" id="A0A1G8GPS8"/>
<feature type="transmembrane region" description="Helical" evidence="7">
    <location>
        <begin position="162"/>
        <end position="181"/>
    </location>
</feature>
<feature type="transmembrane region" description="Helical" evidence="7">
    <location>
        <begin position="6"/>
        <end position="34"/>
    </location>
</feature>
<comment type="subcellular location">
    <subcellularLocation>
        <location evidence="1">Cell membrane</location>
        <topology evidence="1">Multi-pass membrane protein</topology>
    </subcellularLocation>
</comment>
<dbReference type="InterPro" id="IPR003317">
    <property type="entry name" value="Cyt-d_oxidase_su2"/>
</dbReference>
<evidence type="ECO:0000256" key="4">
    <source>
        <dbReference type="ARBA" id="ARBA00022692"/>
    </source>
</evidence>
<dbReference type="STRING" id="568899.SAMN05192534_11672"/>
<evidence type="ECO:0000256" key="1">
    <source>
        <dbReference type="ARBA" id="ARBA00004651"/>
    </source>
</evidence>
<feature type="transmembrane region" description="Helical" evidence="7">
    <location>
        <begin position="201"/>
        <end position="221"/>
    </location>
</feature>
<keyword evidence="9" id="KW-1185">Reference proteome</keyword>
<keyword evidence="6 7" id="KW-0472">Membrane</keyword>
<name>A0A1G8GPS8_9BACI</name>
<keyword evidence="3" id="KW-1003">Cell membrane</keyword>
<dbReference type="RefSeq" id="WP_091274571.1">
    <property type="nucleotide sequence ID" value="NZ_FNDK01000016.1"/>
</dbReference>
<gene>
    <name evidence="8" type="ORF">SAMN05192534_11672</name>
</gene>
<evidence type="ECO:0000256" key="5">
    <source>
        <dbReference type="ARBA" id="ARBA00022989"/>
    </source>
</evidence>
<evidence type="ECO:0000313" key="8">
    <source>
        <dbReference type="EMBL" id="SDH96404.1"/>
    </source>
</evidence>
<dbReference type="OrthoDB" id="2416742at2"/>
<accession>A0A1G8GPS8</accession>
<feature type="transmembrane region" description="Helical" evidence="7">
    <location>
        <begin position="265"/>
        <end position="290"/>
    </location>
</feature>
<evidence type="ECO:0000256" key="6">
    <source>
        <dbReference type="ARBA" id="ARBA00023136"/>
    </source>
</evidence>
<feature type="transmembrane region" description="Helical" evidence="7">
    <location>
        <begin position="233"/>
        <end position="253"/>
    </location>
</feature>
<feature type="transmembrane region" description="Helical" evidence="7">
    <location>
        <begin position="55"/>
        <end position="77"/>
    </location>
</feature>
<feature type="transmembrane region" description="Helical" evidence="7">
    <location>
        <begin position="83"/>
        <end position="105"/>
    </location>
</feature>
<evidence type="ECO:0000256" key="3">
    <source>
        <dbReference type="ARBA" id="ARBA00022475"/>
    </source>
</evidence>
<protein>
    <submittedName>
        <fullName evidence="8">Cytochrome bd-I ubiquinol oxidase subunit 2 apoprotein</fullName>
    </submittedName>
</protein>
<comment type="similarity">
    <text evidence="2">Belongs to the cytochrome ubiquinol oxidase subunit 2 family.</text>
</comment>
<evidence type="ECO:0000256" key="7">
    <source>
        <dbReference type="SAM" id="Phobius"/>
    </source>
</evidence>
<reference evidence="8 9" key="1">
    <citation type="submission" date="2016-10" db="EMBL/GenBank/DDBJ databases">
        <authorList>
            <person name="de Groot N.N."/>
        </authorList>
    </citation>
    <scope>NUCLEOTIDE SEQUENCE [LARGE SCALE GENOMIC DNA]</scope>
    <source>
        <strain evidence="8 9">DSM 21632</strain>
    </source>
</reference>
<keyword evidence="4 7" id="KW-0812">Transmembrane</keyword>
<feature type="transmembrane region" description="Helical" evidence="7">
    <location>
        <begin position="310"/>
        <end position="330"/>
    </location>
</feature>
<evidence type="ECO:0000256" key="2">
    <source>
        <dbReference type="ARBA" id="ARBA00007543"/>
    </source>
</evidence>
<dbReference type="GO" id="GO:0005886">
    <property type="term" value="C:plasma membrane"/>
    <property type="evidence" value="ECO:0007669"/>
    <property type="project" value="UniProtKB-SubCell"/>
</dbReference>
<dbReference type="Proteomes" id="UP000199163">
    <property type="component" value="Unassembled WGS sequence"/>
</dbReference>
<keyword evidence="5 7" id="KW-1133">Transmembrane helix</keyword>
<sequence>MEPVYVALLLMWLMLFTYAILGSIDFGTGFWAMYYQRRQNDEAAKIANNYLSPGWKVTNVFFVLLVVSFVGFFPGAAPTLGTLMIVPFCLALLLLTIRSAFLVFAYSTAKYKEMLTLVSGMSGLFIPAILVSILPAAIGGFIEYAAGQQYILLNELFISPTFYTHIGFGLCTELFIAALFLSDYAREGGHMETYRVYRKNAVFLGPITLAFAVAVIFTLIPEAPWMFENFLDVWWIYTISLLAFAIGYSALWWPSSRNGKGQPRASFLLIVLQFGIASIAYGSALMPYFLYPDLTVHDAFTNEAMYQSLLIGYIIGMAILVPVFIGYWRLFLKDKRYLTSAEK</sequence>
<feature type="transmembrane region" description="Helical" evidence="7">
    <location>
        <begin position="117"/>
        <end position="142"/>
    </location>
</feature>
<evidence type="ECO:0000313" key="9">
    <source>
        <dbReference type="Proteomes" id="UP000199163"/>
    </source>
</evidence>
<proteinExistence type="inferred from homology"/>
<organism evidence="8 9">
    <name type="scientific">Alteribacillus persepolensis</name>
    <dbReference type="NCBI Taxonomy" id="568899"/>
    <lineage>
        <taxon>Bacteria</taxon>
        <taxon>Bacillati</taxon>
        <taxon>Bacillota</taxon>
        <taxon>Bacilli</taxon>
        <taxon>Bacillales</taxon>
        <taxon>Bacillaceae</taxon>
        <taxon>Alteribacillus</taxon>
    </lineage>
</organism>
<dbReference type="Pfam" id="PF02322">
    <property type="entry name" value="Cyt_bd_oxida_II"/>
    <property type="match status" value="1"/>
</dbReference>